<reference evidence="1" key="1">
    <citation type="submission" date="2020-11" db="EMBL/GenBank/DDBJ databases">
        <authorList>
            <consortium name="DOE Joint Genome Institute"/>
            <person name="Ahrendt S."/>
            <person name="Riley R."/>
            <person name="Andreopoulos W."/>
            <person name="Labutti K."/>
            <person name="Pangilinan J."/>
            <person name="Ruiz-Duenas F.J."/>
            <person name="Barrasa J.M."/>
            <person name="Sanchez-Garcia M."/>
            <person name="Camarero S."/>
            <person name="Miyauchi S."/>
            <person name="Serrano A."/>
            <person name="Linde D."/>
            <person name="Babiker R."/>
            <person name="Drula E."/>
            <person name="Ayuso-Fernandez I."/>
            <person name="Pacheco R."/>
            <person name="Padilla G."/>
            <person name="Ferreira P."/>
            <person name="Barriuso J."/>
            <person name="Kellner H."/>
            <person name="Castanera R."/>
            <person name="Alfaro M."/>
            <person name="Ramirez L."/>
            <person name="Pisabarro A.G."/>
            <person name="Kuo A."/>
            <person name="Tritt A."/>
            <person name="Lipzen A."/>
            <person name="He G."/>
            <person name="Yan M."/>
            <person name="Ng V."/>
            <person name="Cullen D."/>
            <person name="Martin F."/>
            <person name="Rosso M.-N."/>
            <person name="Henrissat B."/>
            <person name="Hibbett D."/>
            <person name="Martinez A.T."/>
            <person name="Grigoriev I.V."/>
        </authorList>
    </citation>
    <scope>NUCLEOTIDE SEQUENCE</scope>
    <source>
        <strain evidence="1">AH 40177</strain>
    </source>
</reference>
<gene>
    <name evidence="1" type="ORF">BDP27DRAFT_1369282</name>
</gene>
<evidence type="ECO:0000313" key="2">
    <source>
        <dbReference type="Proteomes" id="UP000772434"/>
    </source>
</evidence>
<dbReference type="AlphaFoldDB" id="A0A9P5PFQ7"/>
<protein>
    <submittedName>
        <fullName evidence="1">Uncharacterized protein</fullName>
    </submittedName>
</protein>
<dbReference type="Proteomes" id="UP000772434">
    <property type="component" value="Unassembled WGS sequence"/>
</dbReference>
<comment type="caution">
    <text evidence="1">The sequence shown here is derived from an EMBL/GenBank/DDBJ whole genome shotgun (WGS) entry which is preliminary data.</text>
</comment>
<name>A0A9P5PFQ7_9AGAR</name>
<proteinExistence type="predicted"/>
<accession>A0A9P5PFQ7</accession>
<keyword evidence="2" id="KW-1185">Reference proteome</keyword>
<organism evidence="1 2">
    <name type="scientific">Rhodocollybia butyracea</name>
    <dbReference type="NCBI Taxonomy" id="206335"/>
    <lineage>
        <taxon>Eukaryota</taxon>
        <taxon>Fungi</taxon>
        <taxon>Dikarya</taxon>
        <taxon>Basidiomycota</taxon>
        <taxon>Agaricomycotina</taxon>
        <taxon>Agaricomycetes</taxon>
        <taxon>Agaricomycetidae</taxon>
        <taxon>Agaricales</taxon>
        <taxon>Marasmiineae</taxon>
        <taxon>Omphalotaceae</taxon>
        <taxon>Rhodocollybia</taxon>
    </lineage>
</organism>
<evidence type="ECO:0000313" key="1">
    <source>
        <dbReference type="EMBL" id="KAF9061857.1"/>
    </source>
</evidence>
<dbReference type="EMBL" id="JADNRY010000188">
    <property type="protein sequence ID" value="KAF9061857.1"/>
    <property type="molecule type" value="Genomic_DNA"/>
</dbReference>
<sequence length="142" mass="15530">MSTSSTDLVSCIVHVALPFSSAKTNTHHVATLVKAFKDGTEMDAPNEAILKVVMENAQLRDALMLKSVMDNMKLHGFLLTSQYMVEDFPKAVEIASDFKASAAEPIAIVKRLTPPFGTKGFSKLVLMAGFAWESVQIRLPFV</sequence>